<dbReference type="EMBL" id="ML976988">
    <property type="protein sequence ID" value="KAF1958038.1"/>
    <property type="molecule type" value="Genomic_DNA"/>
</dbReference>
<sequence>MSFYFSIITTSLSFMAISYGAQVVLVSLLYIFHIWSKSSSSLLLLLFMAWLKRAVSEIQLSSLSRPQVQLPAPFLHRLWCHEPYTRGSPSWGKPGVSARPDQGGVLKVVQDPAL</sequence>
<feature type="transmembrane region" description="Helical" evidence="2">
    <location>
        <begin position="12"/>
        <end position="32"/>
    </location>
</feature>
<organism evidence="3 4">
    <name type="scientific">Byssothecium circinans</name>
    <dbReference type="NCBI Taxonomy" id="147558"/>
    <lineage>
        <taxon>Eukaryota</taxon>
        <taxon>Fungi</taxon>
        <taxon>Dikarya</taxon>
        <taxon>Ascomycota</taxon>
        <taxon>Pezizomycotina</taxon>
        <taxon>Dothideomycetes</taxon>
        <taxon>Pleosporomycetidae</taxon>
        <taxon>Pleosporales</taxon>
        <taxon>Massarineae</taxon>
        <taxon>Massarinaceae</taxon>
        <taxon>Byssothecium</taxon>
    </lineage>
</organism>
<name>A0A6A5U040_9PLEO</name>
<keyword evidence="2" id="KW-0472">Membrane</keyword>
<keyword evidence="2" id="KW-0812">Transmembrane</keyword>
<keyword evidence="4" id="KW-1185">Reference proteome</keyword>
<reference evidence="3" key="1">
    <citation type="journal article" date="2020" name="Stud. Mycol.">
        <title>101 Dothideomycetes genomes: a test case for predicting lifestyles and emergence of pathogens.</title>
        <authorList>
            <person name="Haridas S."/>
            <person name="Albert R."/>
            <person name="Binder M."/>
            <person name="Bloem J."/>
            <person name="Labutti K."/>
            <person name="Salamov A."/>
            <person name="Andreopoulos B."/>
            <person name="Baker S."/>
            <person name="Barry K."/>
            <person name="Bills G."/>
            <person name="Bluhm B."/>
            <person name="Cannon C."/>
            <person name="Castanera R."/>
            <person name="Culley D."/>
            <person name="Daum C."/>
            <person name="Ezra D."/>
            <person name="Gonzalez J."/>
            <person name="Henrissat B."/>
            <person name="Kuo A."/>
            <person name="Liang C."/>
            <person name="Lipzen A."/>
            <person name="Lutzoni F."/>
            <person name="Magnuson J."/>
            <person name="Mondo S."/>
            <person name="Nolan M."/>
            <person name="Ohm R."/>
            <person name="Pangilinan J."/>
            <person name="Park H.-J."/>
            <person name="Ramirez L."/>
            <person name="Alfaro M."/>
            <person name="Sun H."/>
            <person name="Tritt A."/>
            <person name="Yoshinaga Y."/>
            <person name="Zwiers L.-H."/>
            <person name="Turgeon B."/>
            <person name="Goodwin S."/>
            <person name="Spatafora J."/>
            <person name="Crous P."/>
            <person name="Grigoriev I."/>
        </authorList>
    </citation>
    <scope>NUCLEOTIDE SEQUENCE</scope>
    <source>
        <strain evidence="3">CBS 675.92</strain>
    </source>
</reference>
<dbReference type="AlphaFoldDB" id="A0A6A5U040"/>
<evidence type="ECO:0000256" key="2">
    <source>
        <dbReference type="SAM" id="Phobius"/>
    </source>
</evidence>
<evidence type="ECO:0000313" key="3">
    <source>
        <dbReference type="EMBL" id="KAF1958038.1"/>
    </source>
</evidence>
<gene>
    <name evidence="3" type="ORF">CC80DRAFT_39391</name>
</gene>
<dbReference type="Proteomes" id="UP000800035">
    <property type="component" value="Unassembled WGS sequence"/>
</dbReference>
<feature type="region of interest" description="Disordered" evidence="1">
    <location>
        <begin position="85"/>
        <end position="114"/>
    </location>
</feature>
<accession>A0A6A5U040</accession>
<keyword evidence="2" id="KW-1133">Transmembrane helix</keyword>
<evidence type="ECO:0000313" key="4">
    <source>
        <dbReference type="Proteomes" id="UP000800035"/>
    </source>
</evidence>
<protein>
    <submittedName>
        <fullName evidence="3">Uncharacterized protein</fullName>
    </submittedName>
</protein>
<evidence type="ECO:0000256" key="1">
    <source>
        <dbReference type="SAM" id="MobiDB-lite"/>
    </source>
</evidence>
<proteinExistence type="predicted"/>